<feature type="domain" description="SWIM-type" evidence="6">
    <location>
        <begin position="1"/>
        <end position="25"/>
    </location>
</feature>
<name>A0AAV0D2K3_9ASTE</name>
<gene>
    <name evidence="7" type="ORF">CEPIT_LOCUS11594</name>
</gene>
<dbReference type="Pfam" id="PF04434">
    <property type="entry name" value="SWIM"/>
    <property type="match status" value="1"/>
</dbReference>
<feature type="region of interest" description="Disordered" evidence="5">
    <location>
        <begin position="72"/>
        <end position="95"/>
    </location>
</feature>
<dbReference type="GO" id="GO:0008270">
    <property type="term" value="F:zinc ion binding"/>
    <property type="evidence" value="ECO:0007669"/>
    <property type="project" value="UniProtKB-KW"/>
</dbReference>
<evidence type="ECO:0000259" key="6">
    <source>
        <dbReference type="PROSITE" id="PS50966"/>
    </source>
</evidence>
<protein>
    <recommendedName>
        <fullName evidence="6">SWIM-type domain-containing protein</fullName>
    </recommendedName>
</protein>
<dbReference type="PROSITE" id="PS50966">
    <property type="entry name" value="ZF_SWIM"/>
    <property type="match status" value="1"/>
</dbReference>
<evidence type="ECO:0000256" key="5">
    <source>
        <dbReference type="SAM" id="MobiDB-lite"/>
    </source>
</evidence>
<evidence type="ECO:0000313" key="7">
    <source>
        <dbReference type="EMBL" id="CAH9091170.1"/>
    </source>
</evidence>
<keyword evidence="2 4" id="KW-0863">Zinc-finger</keyword>
<evidence type="ECO:0000313" key="8">
    <source>
        <dbReference type="Proteomes" id="UP001152523"/>
    </source>
</evidence>
<comment type="caution">
    <text evidence="7">The sequence shown here is derived from an EMBL/GenBank/DDBJ whole genome shotgun (WGS) entry which is preliminary data.</text>
</comment>
<dbReference type="InterPro" id="IPR006564">
    <property type="entry name" value="Znf_PMZ"/>
</dbReference>
<evidence type="ECO:0000256" key="4">
    <source>
        <dbReference type="PROSITE-ProRule" id="PRU00325"/>
    </source>
</evidence>
<dbReference type="SMART" id="SM00575">
    <property type="entry name" value="ZnF_PMZ"/>
    <property type="match status" value="1"/>
</dbReference>
<keyword evidence="3" id="KW-0862">Zinc</keyword>
<organism evidence="7 8">
    <name type="scientific">Cuscuta epithymum</name>
    <dbReference type="NCBI Taxonomy" id="186058"/>
    <lineage>
        <taxon>Eukaryota</taxon>
        <taxon>Viridiplantae</taxon>
        <taxon>Streptophyta</taxon>
        <taxon>Embryophyta</taxon>
        <taxon>Tracheophyta</taxon>
        <taxon>Spermatophyta</taxon>
        <taxon>Magnoliopsida</taxon>
        <taxon>eudicotyledons</taxon>
        <taxon>Gunneridae</taxon>
        <taxon>Pentapetalae</taxon>
        <taxon>asterids</taxon>
        <taxon>lamiids</taxon>
        <taxon>Solanales</taxon>
        <taxon>Convolvulaceae</taxon>
        <taxon>Cuscuteae</taxon>
        <taxon>Cuscuta</taxon>
        <taxon>Cuscuta subgen. Cuscuta</taxon>
    </lineage>
</organism>
<proteinExistence type="predicted"/>
<evidence type="ECO:0000256" key="1">
    <source>
        <dbReference type="ARBA" id="ARBA00022723"/>
    </source>
</evidence>
<evidence type="ECO:0000256" key="3">
    <source>
        <dbReference type="ARBA" id="ARBA00022833"/>
    </source>
</evidence>
<keyword evidence="1" id="KW-0479">Metal-binding</keyword>
<accession>A0AAV0D2K3</accession>
<dbReference type="InterPro" id="IPR007527">
    <property type="entry name" value="Znf_SWIM"/>
</dbReference>
<reference evidence="7" key="1">
    <citation type="submission" date="2022-07" db="EMBL/GenBank/DDBJ databases">
        <authorList>
            <person name="Macas J."/>
            <person name="Novak P."/>
            <person name="Neumann P."/>
        </authorList>
    </citation>
    <scope>NUCLEOTIDE SEQUENCE</scope>
</reference>
<keyword evidence="8" id="KW-1185">Reference proteome</keyword>
<dbReference type="EMBL" id="CAMAPF010000067">
    <property type="protein sequence ID" value="CAH9091170.1"/>
    <property type="molecule type" value="Genomic_DNA"/>
</dbReference>
<evidence type="ECO:0000256" key="2">
    <source>
        <dbReference type="ARBA" id="ARBA00022771"/>
    </source>
</evidence>
<dbReference type="Proteomes" id="UP001152523">
    <property type="component" value="Unassembled WGS sequence"/>
</dbReference>
<dbReference type="AlphaFoldDB" id="A0AAV0D2K3"/>
<sequence>MCTCREFELDGFLCVHSVAAIRSRPGLSCYDYISEFYTAHHWAQTYCGIIHPIGSPDGWMVPSHVSQIICKPPSCESRPPGRPKKRRIPSTGEHVRKQTCTRCHMAGHNRKTCRNPIPLHMR</sequence>